<feature type="chain" id="PRO_5001937061" description="Gram-positive cocci surface proteins LPxTG domain-containing protein" evidence="2">
    <location>
        <begin position="20"/>
        <end position="71"/>
    </location>
</feature>
<protein>
    <recommendedName>
        <fullName evidence="5">Gram-positive cocci surface proteins LPxTG domain-containing protein</fullName>
    </recommendedName>
</protein>
<comment type="caution">
    <text evidence="3">The sequence shown here is derived from an EMBL/GenBank/DDBJ whole genome shotgun (WGS) entry which is preliminary data.</text>
</comment>
<dbReference type="Proteomes" id="UP000030185">
    <property type="component" value="Unassembled WGS sequence"/>
</dbReference>
<evidence type="ECO:0000256" key="2">
    <source>
        <dbReference type="SAM" id="SignalP"/>
    </source>
</evidence>
<evidence type="ECO:0000313" key="4">
    <source>
        <dbReference type="Proteomes" id="UP000030185"/>
    </source>
</evidence>
<evidence type="ECO:0000256" key="1">
    <source>
        <dbReference type="SAM" id="Phobius"/>
    </source>
</evidence>
<dbReference type="AlphaFoldDB" id="A0A098LDD9"/>
<gene>
    <name evidence="3" type="ORF">MYP_1675</name>
</gene>
<keyword evidence="4" id="KW-1185">Reference proteome</keyword>
<keyword evidence="1" id="KW-0472">Membrane</keyword>
<keyword evidence="1" id="KW-1133">Transmembrane helix</keyword>
<sequence>MKIYYTVIFTVLLSLSALAQPPSFDTGSPEPLPAGDASAIPLESGSYIFFTGGLIAGGLLLLQLRKKRKTI</sequence>
<keyword evidence="2" id="KW-0732">Signal</keyword>
<dbReference type="OrthoDB" id="9898627at2"/>
<feature type="transmembrane region" description="Helical" evidence="1">
    <location>
        <begin position="47"/>
        <end position="64"/>
    </location>
</feature>
<proteinExistence type="predicted"/>
<dbReference type="RefSeq" id="WP_045461412.1">
    <property type="nucleotide sequence ID" value="NZ_BBLT01000003.1"/>
</dbReference>
<name>A0A098LDD9_9BACT</name>
<dbReference type="STRING" id="153721.MYP_1675"/>
<keyword evidence="1" id="KW-0812">Transmembrane</keyword>
<feature type="signal peptide" evidence="2">
    <location>
        <begin position="1"/>
        <end position="19"/>
    </location>
</feature>
<dbReference type="EMBL" id="BBLT01000003">
    <property type="protein sequence ID" value="GAL84447.1"/>
    <property type="molecule type" value="Genomic_DNA"/>
</dbReference>
<organism evidence="3 4">
    <name type="scientific">Sporocytophaga myxococcoides</name>
    <dbReference type="NCBI Taxonomy" id="153721"/>
    <lineage>
        <taxon>Bacteria</taxon>
        <taxon>Pseudomonadati</taxon>
        <taxon>Bacteroidota</taxon>
        <taxon>Cytophagia</taxon>
        <taxon>Cytophagales</taxon>
        <taxon>Cytophagaceae</taxon>
        <taxon>Sporocytophaga</taxon>
    </lineage>
</organism>
<accession>A0A098LDD9</accession>
<evidence type="ECO:0008006" key="5">
    <source>
        <dbReference type="Google" id="ProtNLM"/>
    </source>
</evidence>
<evidence type="ECO:0000313" key="3">
    <source>
        <dbReference type="EMBL" id="GAL84447.1"/>
    </source>
</evidence>
<reference evidence="3 4" key="1">
    <citation type="submission" date="2014-09" db="EMBL/GenBank/DDBJ databases">
        <title>Sporocytophaga myxococcoides PG-01 genome sequencing.</title>
        <authorList>
            <person name="Liu L."/>
            <person name="Gao P.J."/>
            <person name="Chen G.J."/>
            <person name="Wang L.S."/>
        </authorList>
    </citation>
    <scope>NUCLEOTIDE SEQUENCE [LARGE SCALE GENOMIC DNA]</scope>
    <source>
        <strain evidence="3 4">PG-01</strain>
    </source>
</reference>